<evidence type="ECO:0000256" key="1">
    <source>
        <dbReference type="PROSITE-ProRule" id="PRU00235"/>
    </source>
</evidence>
<dbReference type="PANTHER" id="PTHR45982">
    <property type="entry name" value="REGULATOR OF CHROMOSOME CONDENSATION"/>
    <property type="match status" value="1"/>
</dbReference>
<dbReference type="PROSITE" id="PS50012">
    <property type="entry name" value="RCC1_3"/>
    <property type="match status" value="4"/>
</dbReference>
<dbReference type="Proteomes" id="UP000332933">
    <property type="component" value="Unassembled WGS sequence"/>
</dbReference>
<dbReference type="Gene3D" id="2.130.10.30">
    <property type="entry name" value="Regulator of chromosome condensation 1/beta-lactamase-inhibitor protein II"/>
    <property type="match status" value="2"/>
</dbReference>
<feature type="repeat" description="RCC1" evidence="1">
    <location>
        <begin position="510"/>
        <end position="562"/>
    </location>
</feature>
<dbReference type="PANTHER" id="PTHR45982:SF1">
    <property type="entry name" value="REGULATOR OF CHROMOSOME CONDENSATION"/>
    <property type="match status" value="1"/>
</dbReference>
<feature type="domain" description="VPS9" evidence="3">
    <location>
        <begin position="245"/>
        <end position="393"/>
    </location>
</feature>
<dbReference type="SUPFAM" id="SSF109993">
    <property type="entry name" value="VPS9 domain"/>
    <property type="match status" value="1"/>
</dbReference>
<dbReference type="Pfam" id="PF13540">
    <property type="entry name" value="RCC1_2"/>
    <property type="match status" value="1"/>
</dbReference>
<organism evidence="5 6">
    <name type="scientific">Aphanomyces stellatus</name>
    <dbReference type="NCBI Taxonomy" id="120398"/>
    <lineage>
        <taxon>Eukaryota</taxon>
        <taxon>Sar</taxon>
        <taxon>Stramenopiles</taxon>
        <taxon>Oomycota</taxon>
        <taxon>Saprolegniomycetes</taxon>
        <taxon>Saprolegniales</taxon>
        <taxon>Verrucalvaceae</taxon>
        <taxon>Aphanomyces</taxon>
    </lineage>
</organism>
<feature type="region of interest" description="Disordered" evidence="2">
    <location>
        <begin position="395"/>
        <end position="415"/>
    </location>
</feature>
<dbReference type="InterPro" id="IPR051553">
    <property type="entry name" value="Ran_GTPase-activating"/>
</dbReference>
<sequence length="848" mass="92558">MPPPANPFVVQLELHVADVINEVRRLTERQSSRPIRFLVCIPQSLSLLSGTVSAEDLFAHVLVPDPDVGHYQTLDGKHVAIAGSYVVTKDGFVEARTIRILMTDEFTHAALSSSLLQCMLVHTNRPLVGGVVVPEDLGEMDTATFRRYVAIMRAYPQSESVFGSLDVFVAEVYASPTPHRYLKPHGLRRVWTRSVDLLLDNGTLDMEAPEAMRQQRRLQLEQTIESYVMEQVHALVFTSIVKKYHAEDSKLYLIWARLAHATPHDFGIEPAFQCDQRMTIEILAHTAQQHTPLGMLMQLKRAVTCLSEAINRHLVRHRARLASHHLSTDDVLDQLLYILVQVARRVSLPLVAILKYIEEYHFVNSAVSALGFTLANFQVALEWFFTHTLEPSLTPIELPPRPTSPPTSPRRHDNDDGGARGFALHVLGPQFQATVVPVPANVAHLACGHRSFFVVGEAGDLSSWGDSYGGRLGLRGVGNRVDAPQRLSLTQHVTQVACGMFHALACDRHGHVYAWGTNASGQLGIAMDVPVATDPTPVTQLRGMYISTVACGEAHSIALTASGQVYTWGSNRFDQLGRQQDVGESSAVPTLVVQDWGGRTLANERRPDKSLLGMDPSEPGMALRIAAGTHHSLVISRDGALFAWGCGHHGQLGHGSTMDVSVPTQVMTLATFVAVDIGAGATYSCVLLKTGHVLSSGVVAPDGPAAAASTVFQLVINHDAPVVAVSCGRQHAAFVDARGYVLMWGSNGQGQCDDLQPSSLAAAGLSSRRQRSITSERMNTIENDDSSSTQSSRRRQDLGEEVTDGNDDDDSVTTTWIYPPRRIVAHCTRVTHVACGDTHTMLRIETMP</sequence>
<dbReference type="GO" id="GO:0005737">
    <property type="term" value="C:cytoplasm"/>
    <property type="evidence" value="ECO:0007669"/>
    <property type="project" value="TreeGrafter"/>
</dbReference>
<dbReference type="PROSITE" id="PS51205">
    <property type="entry name" value="VPS9"/>
    <property type="match status" value="1"/>
</dbReference>
<accession>A0A485KDP6</accession>
<proteinExistence type="predicted"/>
<dbReference type="PRINTS" id="PR00633">
    <property type="entry name" value="RCCNDNSATION"/>
</dbReference>
<evidence type="ECO:0000313" key="4">
    <source>
        <dbReference type="EMBL" id="KAF0709382.1"/>
    </source>
</evidence>
<dbReference type="EMBL" id="VJMH01002279">
    <property type="protein sequence ID" value="KAF0709382.1"/>
    <property type="molecule type" value="Genomic_DNA"/>
</dbReference>
<dbReference type="Gene3D" id="1.20.1050.80">
    <property type="entry name" value="VPS9 domain"/>
    <property type="match status" value="1"/>
</dbReference>
<dbReference type="OrthoDB" id="5981550at2759"/>
<feature type="repeat" description="RCC1" evidence="1">
    <location>
        <begin position="639"/>
        <end position="690"/>
    </location>
</feature>
<feature type="region of interest" description="Disordered" evidence="2">
    <location>
        <begin position="763"/>
        <end position="814"/>
    </location>
</feature>
<protein>
    <submittedName>
        <fullName evidence="5">Aste57867_5972 protein</fullName>
    </submittedName>
</protein>
<dbReference type="EMBL" id="CAADRA010002281">
    <property type="protein sequence ID" value="VFT82989.1"/>
    <property type="molecule type" value="Genomic_DNA"/>
</dbReference>
<dbReference type="Pfam" id="PF00415">
    <property type="entry name" value="RCC1"/>
    <property type="match status" value="4"/>
</dbReference>
<reference evidence="5 6" key="1">
    <citation type="submission" date="2019-03" db="EMBL/GenBank/DDBJ databases">
        <authorList>
            <person name="Gaulin E."/>
            <person name="Dumas B."/>
        </authorList>
    </citation>
    <scope>NUCLEOTIDE SEQUENCE [LARGE SCALE GENOMIC DNA]</scope>
    <source>
        <strain evidence="5">CBS 568.67</strain>
    </source>
</reference>
<evidence type="ECO:0000259" key="3">
    <source>
        <dbReference type="PROSITE" id="PS51205"/>
    </source>
</evidence>
<evidence type="ECO:0000313" key="5">
    <source>
        <dbReference type="EMBL" id="VFT82989.1"/>
    </source>
</evidence>
<dbReference type="SUPFAM" id="SSF50985">
    <property type="entry name" value="RCC1/BLIP-II"/>
    <property type="match status" value="1"/>
</dbReference>
<evidence type="ECO:0000256" key="2">
    <source>
        <dbReference type="SAM" id="MobiDB-lite"/>
    </source>
</evidence>
<name>A0A485KDP6_9STRA</name>
<feature type="repeat" description="RCC1" evidence="1">
    <location>
        <begin position="459"/>
        <end position="509"/>
    </location>
</feature>
<reference evidence="4" key="2">
    <citation type="submission" date="2019-06" db="EMBL/GenBank/DDBJ databases">
        <title>Genomics analysis of Aphanomyces spp. identifies a new class of oomycete effector associated with host adaptation.</title>
        <authorList>
            <person name="Gaulin E."/>
        </authorList>
    </citation>
    <scope>NUCLEOTIDE SEQUENCE</scope>
    <source>
        <strain evidence="4">CBS 578.67</strain>
    </source>
</reference>
<dbReference type="InterPro" id="IPR003123">
    <property type="entry name" value="VPS9"/>
</dbReference>
<feature type="compositionally biased region" description="Pro residues" evidence="2">
    <location>
        <begin position="397"/>
        <end position="408"/>
    </location>
</feature>
<dbReference type="GO" id="GO:0005085">
    <property type="term" value="F:guanyl-nucleotide exchange factor activity"/>
    <property type="evidence" value="ECO:0007669"/>
    <property type="project" value="TreeGrafter"/>
</dbReference>
<dbReference type="InterPro" id="IPR009091">
    <property type="entry name" value="RCC1/BLIP-II"/>
</dbReference>
<gene>
    <name evidence="5" type="primary">Aste57867_5972</name>
    <name evidence="4" type="ORF">As57867_005958</name>
    <name evidence="5" type="ORF">ASTE57867_5972</name>
</gene>
<dbReference type="InterPro" id="IPR000408">
    <property type="entry name" value="Reg_chr_condens"/>
</dbReference>
<dbReference type="AlphaFoldDB" id="A0A485KDP6"/>
<dbReference type="PROSITE" id="PS00626">
    <property type="entry name" value="RCC1_2"/>
    <property type="match status" value="2"/>
</dbReference>
<feature type="repeat" description="RCC1" evidence="1">
    <location>
        <begin position="563"/>
        <end position="638"/>
    </location>
</feature>
<feature type="compositionally biased region" description="Acidic residues" evidence="2">
    <location>
        <begin position="799"/>
        <end position="811"/>
    </location>
</feature>
<keyword evidence="6" id="KW-1185">Reference proteome</keyword>
<dbReference type="InterPro" id="IPR037191">
    <property type="entry name" value="VPS9_dom_sf"/>
</dbReference>
<evidence type="ECO:0000313" key="6">
    <source>
        <dbReference type="Proteomes" id="UP000332933"/>
    </source>
</evidence>